<accession>A0A1E3X7E4</accession>
<reference evidence="1 2" key="1">
    <citation type="submission" date="2016-07" db="EMBL/GenBank/DDBJ databases">
        <title>Draft genome of Scalindua rubra, obtained from a brine-seawater interface in the Red Sea, sheds light on salt adaptation in anammox bacteria.</title>
        <authorList>
            <person name="Speth D.R."/>
            <person name="Lagkouvardos I."/>
            <person name="Wang Y."/>
            <person name="Qian P.-Y."/>
            <person name="Dutilh B.E."/>
            <person name="Jetten M.S."/>
        </authorList>
    </citation>
    <scope>NUCLEOTIDE SEQUENCE [LARGE SCALE GENOMIC DNA]</scope>
    <source>
        <strain evidence="1">BSI-1</strain>
    </source>
</reference>
<gene>
    <name evidence="1" type="ORF">SCARUB_03348</name>
</gene>
<sequence length="232" mass="27020">MWIEFVFQPTSLFSLKASDATNSASKSLLSPSPYSVKMALLNAICTFDSVKTAERYFTFIRDTEMQFSLPEFIVVNNCFIKIVKKDDHPKKPEDLFISTVAFREFVYFSGEIKIAVKIQENSTVEQIEFLKSNFCKINYFGKRASFFQFTKWTDEPIYELPIEYSRGIDDPLFKDNRHKIIMKVDDFSPDITFNSVNSYSNEKTKRLTKLIFYNLKIQKSGKSFTAYELDSV</sequence>
<proteinExistence type="predicted"/>
<dbReference type="Proteomes" id="UP000094056">
    <property type="component" value="Unassembled WGS sequence"/>
</dbReference>
<evidence type="ECO:0000313" key="1">
    <source>
        <dbReference type="EMBL" id="ODS31535.1"/>
    </source>
</evidence>
<organism evidence="1 2">
    <name type="scientific">Candidatus Scalindua rubra</name>
    <dbReference type="NCBI Taxonomy" id="1872076"/>
    <lineage>
        <taxon>Bacteria</taxon>
        <taxon>Pseudomonadati</taxon>
        <taxon>Planctomycetota</taxon>
        <taxon>Candidatus Brocadiia</taxon>
        <taxon>Candidatus Brocadiales</taxon>
        <taxon>Candidatus Scalinduaceae</taxon>
        <taxon>Candidatus Scalindua</taxon>
    </lineage>
</organism>
<evidence type="ECO:0000313" key="2">
    <source>
        <dbReference type="Proteomes" id="UP000094056"/>
    </source>
</evidence>
<comment type="caution">
    <text evidence="1">The sequence shown here is derived from an EMBL/GenBank/DDBJ whole genome shotgun (WGS) entry which is preliminary data.</text>
</comment>
<dbReference type="EMBL" id="MAYW01000111">
    <property type="protein sequence ID" value="ODS31535.1"/>
    <property type="molecule type" value="Genomic_DNA"/>
</dbReference>
<name>A0A1E3X7E4_9BACT</name>
<evidence type="ECO:0008006" key="3">
    <source>
        <dbReference type="Google" id="ProtNLM"/>
    </source>
</evidence>
<protein>
    <recommendedName>
        <fullName evidence="3">CRISPR-associated protein</fullName>
    </recommendedName>
</protein>
<dbReference type="AlphaFoldDB" id="A0A1E3X7E4"/>